<protein>
    <recommendedName>
        <fullName evidence="3">Helix-turn-helix domain containing protein</fullName>
    </recommendedName>
</protein>
<accession>A0A6J5MMN3</accession>
<name>A0A6J5MMN3_9CAUD</name>
<evidence type="ECO:0008006" key="3">
    <source>
        <dbReference type="Google" id="ProtNLM"/>
    </source>
</evidence>
<feature type="compositionally biased region" description="Polar residues" evidence="1">
    <location>
        <begin position="20"/>
        <end position="32"/>
    </location>
</feature>
<organism evidence="2">
    <name type="scientific">uncultured Caudovirales phage</name>
    <dbReference type="NCBI Taxonomy" id="2100421"/>
    <lineage>
        <taxon>Viruses</taxon>
        <taxon>Duplodnaviria</taxon>
        <taxon>Heunggongvirae</taxon>
        <taxon>Uroviricota</taxon>
        <taxon>Caudoviricetes</taxon>
        <taxon>Peduoviridae</taxon>
        <taxon>Maltschvirus</taxon>
        <taxon>Maltschvirus maltsch</taxon>
    </lineage>
</organism>
<gene>
    <name evidence="2" type="ORF">UFOVP505_20</name>
</gene>
<proteinExistence type="predicted"/>
<evidence type="ECO:0000256" key="1">
    <source>
        <dbReference type="SAM" id="MobiDB-lite"/>
    </source>
</evidence>
<evidence type="ECO:0000313" key="2">
    <source>
        <dbReference type="EMBL" id="CAB4147231.1"/>
    </source>
</evidence>
<feature type="region of interest" description="Disordered" evidence="1">
    <location>
        <begin position="1"/>
        <end position="40"/>
    </location>
</feature>
<dbReference type="EMBL" id="LR796475">
    <property type="protein sequence ID" value="CAB4147231.1"/>
    <property type="molecule type" value="Genomic_DNA"/>
</dbReference>
<reference evidence="2" key="1">
    <citation type="submission" date="2020-04" db="EMBL/GenBank/DDBJ databases">
        <authorList>
            <person name="Chiriac C."/>
            <person name="Salcher M."/>
            <person name="Ghai R."/>
            <person name="Kavagutti S V."/>
        </authorList>
    </citation>
    <scope>NUCLEOTIDE SEQUENCE</scope>
</reference>
<sequence length="177" mass="18958">MTTTLSGPAPAAAYAGESLPASTSTSPENGKTPSRRAGGGRIVVRPRLTQAESVQLALEDYKTAAGAERKIRMLGGEGVILPADVPRLQRACWKILDLLLDGKPHTWEEIQKVSGTPRSSDRRRRELDGLGCKVVMVVREGPGNFDWQLVNAAQLRADVVACARAMGEAARREAAAK</sequence>